<dbReference type="AlphaFoldDB" id="A0A345PC22"/>
<feature type="transmembrane region" description="Helical" evidence="1">
    <location>
        <begin position="39"/>
        <end position="62"/>
    </location>
</feature>
<dbReference type="KEGG" id="ocn:CUC15_00345"/>
<keyword evidence="1" id="KW-0812">Transmembrane</keyword>
<dbReference type="EMBL" id="CP024848">
    <property type="protein sequence ID" value="AXI07552.1"/>
    <property type="molecule type" value="Genomic_DNA"/>
</dbReference>
<name>A0A345PC22_9BACI</name>
<feature type="transmembrane region" description="Helical" evidence="1">
    <location>
        <begin position="68"/>
        <end position="91"/>
    </location>
</feature>
<feature type="transmembrane region" description="Helical" evidence="1">
    <location>
        <begin position="6"/>
        <end position="27"/>
    </location>
</feature>
<sequence length="199" mass="23755">MTLSIQFLTMAAMVLSGFYLGLIQDTYRRFTRYWQRRILLTYVMEICFWLTQSIILFYVLYRVNAGEIRLYIVIACLLGFSMYQVVAANFYKRLLEHLIRIFTAIYNFFAKVVQVLIITPIRWIIITLFLILLTIIKLFGKIIFFILKLIAAPFKWIGYGLYQLLPEKVKKNLHKIAGFYSRMKNICIKWANSLKFNRR</sequence>
<evidence type="ECO:0000313" key="2">
    <source>
        <dbReference type="EMBL" id="AXI07552.1"/>
    </source>
</evidence>
<evidence type="ECO:0000313" key="3">
    <source>
        <dbReference type="Proteomes" id="UP000253908"/>
    </source>
</evidence>
<dbReference type="Proteomes" id="UP000253908">
    <property type="component" value="Chromosome"/>
</dbReference>
<dbReference type="OrthoDB" id="1653819at2"/>
<protein>
    <submittedName>
        <fullName evidence="2">Spore cortex biosynthesis protein YabQ</fullName>
    </submittedName>
</protein>
<feature type="transmembrane region" description="Helical" evidence="1">
    <location>
        <begin position="112"/>
        <end position="136"/>
    </location>
</feature>
<keyword evidence="1" id="KW-1133">Transmembrane helix</keyword>
<dbReference type="Pfam" id="PF09578">
    <property type="entry name" value="Spore_YabQ"/>
    <property type="match status" value="1"/>
</dbReference>
<keyword evidence="1" id="KW-0472">Membrane</keyword>
<dbReference type="NCBIfam" id="TIGR02893">
    <property type="entry name" value="spore_yabQ"/>
    <property type="match status" value="1"/>
</dbReference>
<proteinExistence type="predicted"/>
<dbReference type="RefSeq" id="WP_114914848.1">
    <property type="nucleotide sequence ID" value="NZ_CP024848.1"/>
</dbReference>
<accession>A0A345PC22</accession>
<dbReference type="InterPro" id="IPR019074">
    <property type="entry name" value="YabQ"/>
</dbReference>
<reference evidence="3" key="1">
    <citation type="submission" date="2017-11" db="EMBL/GenBank/DDBJ databases">
        <authorList>
            <person name="Zhu W."/>
        </authorList>
    </citation>
    <scope>NUCLEOTIDE SEQUENCE [LARGE SCALE GENOMIC DNA]</scope>
    <source>
        <strain evidence="3">160</strain>
    </source>
</reference>
<keyword evidence="3" id="KW-1185">Reference proteome</keyword>
<gene>
    <name evidence="2" type="primary">yabQ</name>
    <name evidence="2" type="ORF">CUC15_00345</name>
</gene>
<evidence type="ECO:0000256" key="1">
    <source>
        <dbReference type="SAM" id="Phobius"/>
    </source>
</evidence>
<organism evidence="2 3">
    <name type="scientific">Oceanobacillus zhaokaii</name>
    <dbReference type="NCBI Taxonomy" id="2052660"/>
    <lineage>
        <taxon>Bacteria</taxon>
        <taxon>Bacillati</taxon>
        <taxon>Bacillota</taxon>
        <taxon>Bacilli</taxon>
        <taxon>Bacillales</taxon>
        <taxon>Bacillaceae</taxon>
        <taxon>Oceanobacillus</taxon>
    </lineage>
</organism>